<name>A0A2Z5JN05_STRAR</name>
<dbReference type="InterPro" id="IPR006764">
    <property type="entry name" value="SAM_dep_MeTrfase_SAV2177_type"/>
</dbReference>
<evidence type="ECO:0000313" key="1">
    <source>
        <dbReference type="EMBL" id="AXE81659.1"/>
    </source>
</evidence>
<proteinExistence type="predicted"/>
<reference evidence="1 2" key="1">
    <citation type="journal article" date="2018" name="Front. Microbiol.">
        <title>Genome Sequencing of Streptomyces atratus SCSIOZH16 and Activation Production of Nocardamine via Metabolic Engineering.</title>
        <authorList>
            <person name="Li Y."/>
            <person name="Zhang C."/>
            <person name="Liu C."/>
            <person name="Ju J."/>
            <person name="Ma J."/>
        </authorList>
    </citation>
    <scope>NUCLEOTIDE SEQUENCE [LARGE SCALE GENOMIC DNA]</scope>
    <source>
        <strain evidence="1 2">SCSIO_ZH16</strain>
    </source>
</reference>
<dbReference type="Pfam" id="PF04672">
    <property type="entry name" value="Methyltransf_19"/>
    <property type="match status" value="1"/>
</dbReference>
<dbReference type="EMBL" id="CP027306">
    <property type="protein sequence ID" value="AXE81659.1"/>
    <property type="molecule type" value="Genomic_DNA"/>
</dbReference>
<sequence>MSTSSQSPADRLQTDRPHSARVWNYLLGGKDNYSVDHQMGDMILKAFPDFAAIARLQRAFLARAVRFLTAEAGIRQFLDIGTGLPTADNTHEVAQRVAPDSRIVYVDNDPLVLTHARALLTSTPEGACAYIDADVRDADAILAEAAKTLDFSRPVGLTMLGIMGQLPDEDDPWALVDRLVAALPSGSYLALSDGTDTSDSLNQAVASYNANSASSYHLRSPERIADFFHGLDLVEPGVVRTSAWRPDPDQSPADTLQGHAVSGVGLKV</sequence>
<dbReference type="InterPro" id="IPR029063">
    <property type="entry name" value="SAM-dependent_MTases_sf"/>
</dbReference>
<dbReference type="GO" id="GO:0032259">
    <property type="term" value="P:methylation"/>
    <property type="evidence" value="ECO:0007669"/>
    <property type="project" value="UniProtKB-KW"/>
</dbReference>
<dbReference type="KEGG" id="sata:C5746_37275"/>
<dbReference type="RefSeq" id="WP_114248064.1">
    <property type="nucleotide sequence ID" value="NZ_BMRN01000015.1"/>
</dbReference>
<keyword evidence="1" id="KW-0489">Methyltransferase</keyword>
<keyword evidence="1" id="KW-0808">Transferase</keyword>
<accession>A0A2Z5JN05</accession>
<organism evidence="1 2">
    <name type="scientific">Streptomyces atratus</name>
    <dbReference type="NCBI Taxonomy" id="1893"/>
    <lineage>
        <taxon>Bacteria</taxon>
        <taxon>Bacillati</taxon>
        <taxon>Actinomycetota</taxon>
        <taxon>Actinomycetes</taxon>
        <taxon>Kitasatosporales</taxon>
        <taxon>Streptomycetaceae</taxon>
        <taxon>Streptomyces</taxon>
    </lineage>
</organism>
<dbReference type="GO" id="GO:0008168">
    <property type="term" value="F:methyltransferase activity"/>
    <property type="evidence" value="ECO:0007669"/>
    <property type="project" value="UniProtKB-KW"/>
</dbReference>
<dbReference type="SUPFAM" id="SSF53335">
    <property type="entry name" value="S-adenosyl-L-methionine-dependent methyltransferases"/>
    <property type="match status" value="1"/>
</dbReference>
<protein>
    <submittedName>
        <fullName evidence="1">S-adenosyl methyltransferase</fullName>
    </submittedName>
</protein>
<dbReference type="GeneID" id="95523977"/>
<dbReference type="PIRSF" id="PIRSF017393">
    <property type="entry name" value="MTase_SAV2177"/>
    <property type="match status" value="1"/>
</dbReference>
<gene>
    <name evidence="1" type="ORF">C5746_37275</name>
</gene>
<evidence type="ECO:0000313" key="2">
    <source>
        <dbReference type="Proteomes" id="UP000252698"/>
    </source>
</evidence>
<dbReference type="Gene3D" id="3.40.50.150">
    <property type="entry name" value="Vaccinia Virus protein VP39"/>
    <property type="match status" value="1"/>
</dbReference>
<dbReference type="AlphaFoldDB" id="A0A2Z5JN05"/>
<dbReference type="Proteomes" id="UP000252698">
    <property type="component" value="Chromosome"/>
</dbReference>